<dbReference type="InterPro" id="IPR054716">
    <property type="entry name" value="Sol_Rieske_ferrdox_dom"/>
</dbReference>
<keyword evidence="1" id="KW-0001">2Fe-2S</keyword>
<dbReference type="GO" id="GO:0051537">
    <property type="term" value="F:2 iron, 2 sulfur cluster binding"/>
    <property type="evidence" value="ECO:0007669"/>
    <property type="project" value="UniProtKB-KW"/>
</dbReference>
<keyword evidence="7" id="KW-1185">Reference proteome</keyword>
<keyword evidence="4" id="KW-0411">Iron-sulfur</keyword>
<keyword evidence="3" id="KW-0408">Iron</keyword>
<sequence>MAQKSGQCVVVSSPATPQENFTLAAPSRSVSSVEGGDGTLTWRLVGEFRDLIMKKCRRVYSKKGSRHDLGLFFHNGTFYALGAWCGHMGGPLFEGDIEDYKGSCHVMCPWHAYMFDLKTGKNEIGLEQSTHEVRVADGKVYIKHESPLSLYPFL</sequence>
<evidence type="ECO:0000259" key="5">
    <source>
        <dbReference type="PROSITE" id="PS51296"/>
    </source>
</evidence>
<keyword evidence="2" id="KW-0479">Metal-binding</keyword>
<dbReference type="SUPFAM" id="SSF50022">
    <property type="entry name" value="ISP domain"/>
    <property type="match status" value="1"/>
</dbReference>
<dbReference type="InterPro" id="IPR036922">
    <property type="entry name" value="Rieske_2Fe-2S_sf"/>
</dbReference>
<dbReference type="Proteomes" id="UP001519460">
    <property type="component" value="Unassembled WGS sequence"/>
</dbReference>
<reference evidence="6 7" key="1">
    <citation type="journal article" date="2023" name="Sci. Data">
        <title>Genome assembly of the Korean intertidal mud-creeper Batillaria attramentaria.</title>
        <authorList>
            <person name="Patra A.K."/>
            <person name="Ho P.T."/>
            <person name="Jun S."/>
            <person name="Lee S.J."/>
            <person name="Kim Y."/>
            <person name="Won Y.J."/>
        </authorList>
    </citation>
    <scope>NUCLEOTIDE SEQUENCE [LARGE SCALE GENOMIC DNA]</scope>
    <source>
        <strain evidence="6">Wonlab-2016</strain>
    </source>
</reference>
<comment type="caution">
    <text evidence="6">The sequence shown here is derived from an EMBL/GenBank/DDBJ whole genome shotgun (WGS) entry which is preliminary data.</text>
</comment>
<name>A0ABD0K3M1_9CAEN</name>
<dbReference type="PROSITE" id="PS51296">
    <property type="entry name" value="RIESKE"/>
    <property type="match status" value="1"/>
</dbReference>
<feature type="domain" description="Rieske" evidence="5">
    <location>
        <begin position="74"/>
        <end position="142"/>
    </location>
</feature>
<evidence type="ECO:0000313" key="7">
    <source>
        <dbReference type="Proteomes" id="UP001519460"/>
    </source>
</evidence>
<dbReference type="PANTHER" id="PTHR21496">
    <property type="entry name" value="FERREDOXIN-RELATED"/>
    <property type="match status" value="1"/>
</dbReference>
<gene>
    <name evidence="6" type="ORF">BaRGS_00027316</name>
</gene>
<dbReference type="Gene3D" id="2.102.10.10">
    <property type="entry name" value="Rieske [2Fe-2S] iron-sulphur domain"/>
    <property type="match status" value="1"/>
</dbReference>
<dbReference type="EMBL" id="JACVVK020000262">
    <property type="protein sequence ID" value="KAK7481465.1"/>
    <property type="molecule type" value="Genomic_DNA"/>
</dbReference>
<dbReference type="PANTHER" id="PTHR21496:SF19">
    <property type="entry name" value="SI:CH211-212D10.2"/>
    <property type="match status" value="1"/>
</dbReference>
<dbReference type="AlphaFoldDB" id="A0ABD0K3M1"/>
<dbReference type="Pfam" id="PF22543">
    <property type="entry name" value="Rieske_4"/>
    <property type="match status" value="1"/>
</dbReference>
<evidence type="ECO:0000256" key="4">
    <source>
        <dbReference type="ARBA" id="ARBA00023014"/>
    </source>
</evidence>
<evidence type="ECO:0000313" key="6">
    <source>
        <dbReference type="EMBL" id="KAK7481465.1"/>
    </source>
</evidence>
<evidence type="ECO:0000256" key="2">
    <source>
        <dbReference type="ARBA" id="ARBA00022723"/>
    </source>
</evidence>
<dbReference type="InterPro" id="IPR017941">
    <property type="entry name" value="Rieske_2Fe-2S"/>
</dbReference>
<proteinExistence type="predicted"/>
<evidence type="ECO:0000256" key="1">
    <source>
        <dbReference type="ARBA" id="ARBA00022714"/>
    </source>
</evidence>
<protein>
    <recommendedName>
        <fullName evidence="5">Rieske domain-containing protein</fullName>
    </recommendedName>
</protein>
<evidence type="ECO:0000256" key="3">
    <source>
        <dbReference type="ARBA" id="ARBA00023004"/>
    </source>
</evidence>
<accession>A0ABD0K3M1</accession>
<dbReference type="GO" id="GO:0046872">
    <property type="term" value="F:metal ion binding"/>
    <property type="evidence" value="ECO:0007669"/>
    <property type="project" value="UniProtKB-KW"/>
</dbReference>
<organism evidence="6 7">
    <name type="scientific">Batillaria attramentaria</name>
    <dbReference type="NCBI Taxonomy" id="370345"/>
    <lineage>
        <taxon>Eukaryota</taxon>
        <taxon>Metazoa</taxon>
        <taxon>Spiralia</taxon>
        <taxon>Lophotrochozoa</taxon>
        <taxon>Mollusca</taxon>
        <taxon>Gastropoda</taxon>
        <taxon>Caenogastropoda</taxon>
        <taxon>Sorbeoconcha</taxon>
        <taxon>Cerithioidea</taxon>
        <taxon>Batillariidae</taxon>
        <taxon>Batillaria</taxon>
    </lineage>
</organism>